<dbReference type="Proteomes" id="UP001153954">
    <property type="component" value="Unassembled WGS sequence"/>
</dbReference>
<dbReference type="AlphaFoldDB" id="A0AAU9UML5"/>
<dbReference type="InterPro" id="IPR013103">
    <property type="entry name" value="RVT_2"/>
</dbReference>
<name>A0AAU9UML5_EUPED</name>
<sequence length="193" mass="22069">MEDVSMPVTESKECNEERLDSVGDISSGDLEDTMIERYVDKSDVTLTPSKYEDAVSGESEHGERPVRLRKKPERYGYSNMCANSTVEPWDDACDLTLHEALAGPEREQWLSAIREELDCFSENDAWELVDVPSPSAVVKCKWVLKKKYCDKQVRYRARLVAKGFTQKPGVDYEETFSPVIRHSTLRYLFALCV</sequence>
<dbReference type="Pfam" id="PF07727">
    <property type="entry name" value="RVT_2"/>
    <property type="match status" value="1"/>
</dbReference>
<accession>A0AAU9UML5</accession>
<evidence type="ECO:0000256" key="1">
    <source>
        <dbReference type="SAM" id="MobiDB-lite"/>
    </source>
</evidence>
<gene>
    <name evidence="3" type="ORF">EEDITHA_LOCUS15691</name>
</gene>
<feature type="domain" description="Reverse transcriptase Ty1/copia-type" evidence="2">
    <location>
        <begin position="123"/>
        <end position="193"/>
    </location>
</feature>
<dbReference type="EMBL" id="CAKOGL010000023">
    <property type="protein sequence ID" value="CAH2100879.1"/>
    <property type="molecule type" value="Genomic_DNA"/>
</dbReference>
<organism evidence="3 4">
    <name type="scientific">Euphydryas editha</name>
    <name type="common">Edith's checkerspot</name>
    <dbReference type="NCBI Taxonomy" id="104508"/>
    <lineage>
        <taxon>Eukaryota</taxon>
        <taxon>Metazoa</taxon>
        <taxon>Ecdysozoa</taxon>
        <taxon>Arthropoda</taxon>
        <taxon>Hexapoda</taxon>
        <taxon>Insecta</taxon>
        <taxon>Pterygota</taxon>
        <taxon>Neoptera</taxon>
        <taxon>Endopterygota</taxon>
        <taxon>Lepidoptera</taxon>
        <taxon>Glossata</taxon>
        <taxon>Ditrysia</taxon>
        <taxon>Papilionoidea</taxon>
        <taxon>Nymphalidae</taxon>
        <taxon>Nymphalinae</taxon>
        <taxon>Euphydryas</taxon>
    </lineage>
</organism>
<feature type="compositionally biased region" description="Basic and acidic residues" evidence="1">
    <location>
        <begin position="10"/>
        <end position="21"/>
    </location>
</feature>
<protein>
    <recommendedName>
        <fullName evidence="2">Reverse transcriptase Ty1/copia-type domain-containing protein</fullName>
    </recommendedName>
</protein>
<keyword evidence="4" id="KW-1185">Reference proteome</keyword>
<evidence type="ECO:0000313" key="3">
    <source>
        <dbReference type="EMBL" id="CAH2100879.1"/>
    </source>
</evidence>
<feature type="region of interest" description="Disordered" evidence="1">
    <location>
        <begin position="1"/>
        <end position="27"/>
    </location>
</feature>
<proteinExistence type="predicted"/>
<comment type="caution">
    <text evidence="3">The sequence shown here is derived from an EMBL/GenBank/DDBJ whole genome shotgun (WGS) entry which is preliminary data.</text>
</comment>
<evidence type="ECO:0000313" key="4">
    <source>
        <dbReference type="Proteomes" id="UP001153954"/>
    </source>
</evidence>
<reference evidence="3" key="1">
    <citation type="submission" date="2022-03" db="EMBL/GenBank/DDBJ databases">
        <authorList>
            <person name="Tunstrom K."/>
        </authorList>
    </citation>
    <scope>NUCLEOTIDE SEQUENCE</scope>
</reference>
<evidence type="ECO:0000259" key="2">
    <source>
        <dbReference type="Pfam" id="PF07727"/>
    </source>
</evidence>